<dbReference type="Gramene" id="TraesJAG5A03G02756070.1">
    <property type="protein sequence ID" value="TraesJAG5A03G02756070.1"/>
    <property type="gene ID" value="TraesJAG5A03G02756070"/>
</dbReference>
<sequence>MEGKGGLRAVILLLGAVLVIGSMVPLAQADPTAAATGAADAKFCCKDKIGSHCYAACTTQYGPIPFCAEMCCCVQLTSGRCPRQCPTPADPRLFLADSSASDLLTSNAVEVESCTLRCSSIVCHSMRNVVDGGSEGTKAVVERYGWPGTSGAATASWWMCRPPTTTDPSSISF</sequence>
<keyword evidence="5 9" id="KW-0732">Signal</keyword>
<dbReference type="Pfam" id="PF00321">
    <property type="entry name" value="Thionin"/>
    <property type="match status" value="1"/>
</dbReference>
<dbReference type="Gramene" id="TraesARI5A03G02797010.1">
    <property type="protein sequence ID" value="TraesARI5A03G02797010.1"/>
    <property type="gene ID" value="TraesARI5A03G02797010"/>
</dbReference>
<dbReference type="SUPFAM" id="SSF57429">
    <property type="entry name" value="Crambin-like"/>
    <property type="match status" value="1"/>
</dbReference>
<dbReference type="InterPro" id="IPR036391">
    <property type="entry name" value="Thionin-like_sf"/>
</dbReference>
<comment type="function">
    <text evidence="1">Thionins are small plant proteins which are toxic to animal cells. They seem to exert their toxic effect at the level of the cell membrane. Their precise function is not known.</text>
</comment>
<evidence type="ECO:0000256" key="8">
    <source>
        <dbReference type="ARBA" id="ARBA00043965"/>
    </source>
</evidence>
<dbReference type="OMA" id="IVCHSMR"/>
<dbReference type="Proteomes" id="UP000019116">
    <property type="component" value="Chromosome 5A"/>
</dbReference>
<dbReference type="Gramene" id="TraesWEE_scaffold_019760_01G000700.1">
    <property type="protein sequence ID" value="TraesWEE_scaffold_019760_01G000700.1"/>
    <property type="gene ID" value="TraesWEE_scaffold_019760_01G000700"/>
</dbReference>
<dbReference type="Gramene" id="TraesCLE_scaffold_090448_01G000100.1">
    <property type="protein sequence ID" value="TraesCLE_scaffold_090448_01G000100.1"/>
    <property type="gene ID" value="TraesCLE_scaffold_090448_01G000100"/>
</dbReference>
<keyword evidence="11" id="KW-1185">Reference proteome</keyword>
<dbReference type="Gramene" id="TraesLDM5A03G02757630.1">
    <property type="protein sequence ID" value="TraesLDM5A03G02757630.1"/>
    <property type="gene ID" value="TraesLDM5A03G02757630"/>
</dbReference>
<proteinExistence type="inferred from homology"/>
<dbReference type="GO" id="GO:0090729">
    <property type="term" value="F:toxin activity"/>
    <property type="evidence" value="ECO:0007669"/>
    <property type="project" value="UniProtKB-KW"/>
</dbReference>
<evidence type="ECO:0000256" key="4">
    <source>
        <dbReference type="ARBA" id="ARBA00022656"/>
    </source>
</evidence>
<dbReference type="Gramene" id="TraesCS5A03G1090300.1">
    <property type="protein sequence ID" value="TraesCS5A03G1090300.1.CDS"/>
    <property type="gene ID" value="TraesCS5A03G1090300"/>
</dbReference>
<evidence type="ECO:0000313" key="11">
    <source>
        <dbReference type="Proteomes" id="UP000019116"/>
    </source>
</evidence>
<evidence type="ECO:0000256" key="2">
    <source>
        <dbReference type="ARBA" id="ARBA00004613"/>
    </source>
</evidence>
<dbReference type="Gramene" id="TraesJUL5A03G02773700.1">
    <property type="protein sequence ID" value="TraesJUL5A03G02773700.1"/>
    <property type="gene ID" value="TraesJUL5A03G02773700"/>
</dbReference>
<dbReference type="AlphaFoldDB" id="A0A3B6KS17"/>
<keyword evidence="6" id="KW-0611">Plant defense</keyword>
<evidence type="ECO:0000256" key="5">
    <source>
        <dbReference type="ARBA" id="ARBA00022729"/>
    </source>
</evidence>
<dbReference type="SMR" id="A0A3B6KS17"/>
<dbReference type="Gramene" id="TraesRN5A0101106400.1">
    <property type="protein sequence ID" value="TraesRN5A0101106400.1"/>
    <property type="gene ID" value="TraesRN5A0101106400"/>
</dbReference>
<comment type="subcellular location">
    <subcellularLocation>
        <location evidence="2">Secreted</location>
    </subcellularLocation>
</comment>
<evidence type="ECO:0000256" key="1">
    <source>
        <dbReference type="ARBA" id="ARBA00002847"/>
    </source>
</evidence>
<dbReference type="PANTHER" id="PTHR33920:SF9">
    <property type="entry name" value="ALPHA-2-PUROTHIONIN"/>
    <property type="match status" value="1"/>
</dbReference>
<evidence type="ECO:0000256" key="7">
    <source>
        <dbReference type="ARBA" id="ARBA00023157"/>
    </source>
</evidence>
<dbReference type="Gramene" id="TraesSYM5A03G02784260.1">
    <property type="protein sequence ID" value="TraesSYM5A03G02784260.1"/>
    <property type="gene ID" value="TraesSYM5A03G02784260"/>
</dbReference>
<keyword evidence="7" id="KW-1015">Disulfide bond</keyword>
<feature type="signal peptide" evidence="9">
    <location>
        <begin position="1"/>
        <end position="29"/>
    </location>
</feature>
<dbReference type="Gramene" id="TraesCS5A02G461200.1">
    <property type="protein sequence ID" value="TraesCS5A02G461200.1"/>
    <property type="gene ID" value="TraesCS5A02G461200"/>
</dbReference>
<comment type="similarity">
    <text evidence="8">Belongs to the plant thionin (TC 1.C.44) family. 4 C-C subfamily.</text>
</comment>
<dbReference type="Gramene" id="TraesNOR5A03G02778600.1">
    <property type="protein sequence ID" value="TraesNOR5A03G02778600.1"/>
    <property type="gene ID" value="TraesNOR5A03G02778600"/>
</dbReference>
<dbReference type="PANTHER" id="PTHR33920">
    <property type="entry name" value="THIONIN-2.1-RELATED"/>
    <property type="match status" value="1"/>
</dbReference>
<evidence type="ECO:0000256" key="3">
    <source>
        <dbReference type="ARBA" id="ARBA00022525"/>
    </source>
</evidence>
<feature type="chain" id="PRO_5043176776" evidence="9">
    <location>
        <begin position="30"/>
        <end position="173"/>
    </location>
</feature>
<reference evidence="10" key="2">
    <citation type="submission" date="2018-10" db="UniProtKB">
        <authorList>
            <consortium name="EnsemblPlants"/>
        </authorList>
    </citation>
    <scope>IDENTIFICATION</scope>
</reference>
<reference evidence="10" key="1">
    <citation type="submission" date="2018-08" db="EMBL/GenBank/DDBJ databases">
        <authorList>
            <person name="Rossello M."/>
        </authorList>
    </citation>
    <scope>NUCLEOTIDE SEQUENCE [LARGE SCALE GENOMIC DNA]</scope>
    <source>
        <strain evidence="10">cv. Chinese Spring</strain>
    </source>
</reference>
<dbReference type="Gene3D" id="3.30.1350.10">
    <property type="entry name" value="Thionin-like"/>
    <property type="match status" value="1"/>
</dbReference>
<keyword evidence="3" id="KW-0964">Secreted</keyword>
<protein>
    <submittedName>
        <fullName evidence="10">Uncharacterized protein</fullName>
    </submittedName>
</protein>
<dbReference type="GO" id="GO:0005576">
    <property type="term" value="C:extracellular region"/>
    <property type="evidence" value="ECO:0007669"/>
    <property type="project" value="UniProtKB-SubCell"/>
</dbReference>
<dbReference type="Gramene" id="TraesROB_scaffold_039546_01G000100.1">
    <property type="protein sequence ID" value="TraesROB_scaffold_039546_01G000100.1"/>
    <property type="gene ID" value="TraesROB_scaffold_039546_01G000100"/>
</dbReference>
<evidence type="ECO:0000256" key="9">
    <source>
        <dbReference type="SAM" id="SignalP"/>
    </source>
</evidence>
<dbReference type="Gramene" id="TraesCAD_scaffold_107388_01G000100.1">
    <property type="protein sequence ID" value="TraesCAD_scaffold_107388_01G000100.1"/>
    <property type="gene ID" value="TraesCAD_scaffold_107388_01G000100"/>
</dbReference>
<name>A0A3B6KS17_WHEAT</name>
<dbReference type="EnsemblPlants" id="TraesCS5A02G461200.1">
    <property type="protein sequence ID" value="TraesCS5A02G461200.1"/>
    <property type="gene ID" value="TraesCS5A02G461200"/>
</dbReference>
<dbReference type="Gramene" id="TraesLAC5A03G02708790.1">
    <property type="protein sequence ID" value="TraesLAC5A03G02708790.1"/>
    <property type="gene ID" value="TraesLAC5A03G02708790"/>
</dbReference>
<evidence type="ECO:0000256" key="6">
    <source>
        <dbReference type="ARBA" id="ARBA00022821"/>
    </source>
</evidence>
<dbReference type="Gramene" id="TraesMAC5A03G02753120.1">
    <property type="protein sequence ID" value="TraesMAC5A03G02753120.1"/>
    <property type="gene ID" value="TraesMAC5A03G02753120"/>
</dbReference>
<organism evidence="10">
    <name type="scientific">Triticum aestivum</name>
    <name type="common">Wheat</name>
    <dbReference type="NCBI Taxonomy" id="4565"/>
    <lineage>
        <taxon>Eukaryota</taxon>
        <taxon>Viridiplantae</taxon>
        <taxon>Streptophyta</taxon>
        <taxon>Embryophyta</taxon>
        <taxon>Tracheophyta</taxon>
        <taxon>Spermatophyta</taxon>
        <taxon>Magnoliopsida</taxon>
        <taxon>Liliopsida</taxon>
        <taxon>Poales</taxon>
        <taxon>Poaceae</taxon>
        <taxon>BOP clade</taxon>
        <taxon>Pooideae</taxon>
        <taxon>Triticodae</taxon>
        <taxon>Triticeae</taxon>
        <taxon>Triticinae</taxon>
        <taxon>Triticum</taxon>
    </lineage>
</organism>
<evidence type="ECO:0000313" key="10">
    <source>
        <dbReference type="EnsemblPlants" id="TraesCS5A02G461200.1"/>
    </source>
</evidence>
<keyword evidence="4" id="KW-0800">Toxin</keyword>
<accession>A0A3B6KS17</accession>
<dbReference type="GO" id="GO:0006952">
    <property type="term" value="P:defense response"/>
    <property type="evidence" value="ECO:0007669"/>
    <property type="project" value="UniProtKB-KW"/>
</dbReference>
<dbReference type="InterPro" id="IPR001010">
    <property type="entry name" value="Thionin"/>
</dbReference>
<dbReference type="Gramene" id="TraesSTA5A03G02745420.1">
    <property type="protein sequence ID" value="TraesSTA5A03G02745420.1"/>
    <property type="gene ID" value="TraesSTA5A03G02745420"/>
</dbReference>